<dbReference type="NCBIfam" id="TIGR02467">
    <property type="entry name" value="CbiE"/>
    <property type="match status" value="1"/>
</dbReference>
<evidence type="ECO:0000313" key="7">
    <source>
        <dbReference type="EMBL" id="QYL19512.1"/>
    </source>
</evidence>
<proteinExistence type="predicted"/>
<reference evidence="7 8" key="1">
    <citation type="submission" date="2021-07" db="EMBL/GenBank/DDBJ databases">
        <title>Whole genome sequencing of non-tuberculosis mycobacteria type-strains.</title>
        <authorList>
            <person name="Igarashi Y."/>
            <person name="Osugi A."/>
            <person name="Mitarai S."/>
        </authorList>
    </citation>
    <scope>NUCLEOTIDE SEQUENCE [LARGE SCALE GENOMIC DNA]</scope>
    <source>
        <strain evidence="7 8">JCM 16370</strain>
    </source>
</reference>
<accession>A0ABX8VPJ5</accession>
<comment type="pathway">
    <text evidence="1">Cofactor biosynthesis; adenosylcobalamin biosynthesis.</text>
</comment>
<dbReference type="PIRSF" id="PIRSF036428">
    <property type="entry name" value="CobL"/>
    <property type="match status" value="1"/>
</dbReference>
<dbReference type="CDD" id="cd11644">
    <property type="entry name" value="Precorrin-6Y-MT"/>
    <property type="match status" value="1"/>
</dbReference>
<dbReference type="InterPro" id="IPR014777">
    <property type="entry name" value="4pyrrole_Mease_sub1"/>
</dbReference>
<evidence type="ECO:0000313" key="8">
    <source>
        <dbReference type="Proteomes" id="UP000825367"/>
    </source>
</evidence>
<dbReference type="InterPro" id="IPR000878">
    <property type="entry name" value="4pyrrol_Mease"/>
</dbReference>
<keyword evidence="4" id="KW-0808">Transferase</keyword>
<dbReference type="InterPro" id="IPR012818">
    <property type="entry name" value="CbiE"/>
</dbReference>
<protein>
    <submittedName>
        <fullName evidence="7">Precorrin-6y C5,15-methyltransferase (Decarboxylating) subunit CbiE</fullName>
    </submittedName>
</protein>
<keyword evidence="8" id="KW-1185">Reference proteome</keyword>
<keyword evidence="5" id="KW-0949">S-adenosyl-L-methionine</keyword>
<dbReference type="Gene3D" id="3.40.50.150">
    <property type="entry name" value="Vaccinia Virus protein VP39"/>
    <property type="match status" value="1"/>
</dbReference>
<dbReference type="InterPro" id="IPR050714">
    <property type="entry name" value="Cobalamin_biosynth_MTase"/>
</dbReference>
<keyword evidence="2" id="KW-0169">Cobalamin biosynthesis</keyword>
<dbReference type="Gene3D" id="3.40.1010.10">
    <property type="entry name" value="Cobalt-precorrin-4 Transmethylase, Domain 1"/>
    <property type="match status" value="1"/>
</dbReference>
<dbReference type="PANTHER" id="PTHR43182">
    <property type="entry name" value="COBALT-PRECORRIN-6B C(15)-METHYLTRANSFERASE (DECARBOXYLATING)"/>
    <property type="match status" value="1"/>
</dbReference>
<dbReference type="RefSeq" id="WP_220046437.1">
    <property type="nucleotide sequence ID" value="NZ_BAAAVX010000042.1"/>
</dbReference>
<dbReference type="NCBIfam" id="TIGR02469">
    <property type="entry name" value="CbiT"/>
    <property type="match status" value="1"/>
</dbReference>
<evidence type="ECO:0000256" key="3">
    <source>
        <dbReference type="ARBA" id="ARBA00022603"/>
    </source>
</evidence>
<dbReference type="EMBL" id="CP080333">
    <property type="protein sequence ID" value="QYL19512.1"/>
    <property type="molecule type" value="Genomic_DNA"/>
</dbReference>
<evidence type="ECO:0000256" key="4">
    <source>
        <dbReference type="ARBA" id="ARBA00022679"/>
    </source>
</evidence>
<sequence>MITVVGIGADGMAGLAPASSAELRRAAVIYGAQRQLDLLDESVTAERREWGKPFLGGLQAVRDFDGDVHVVASGDPMLHGVGSSLIRLCGADRVRVMPHVSSVTLACARLGWSVQDTEVISLMTAQPRAAVRRGGQAVVLSSGAPDVRAVAIELHNHGRGDSELIVLEQLGGAAERRHDGTATKWADDPPSDIDDLHVIAIRYLPEDPVWLLPDTAFTNDGQITKQPIRLATLAALAPKPGERLWDVGAGSGSISVEWCRAWPDCTAVAFERDEHRRMFVGLNAVSHVVDIEVHGEAPEAFGDTRLSDGGVDGVARPSAIFIGGGLTSPGLLEACWEHLPVGGRLVANAVTLESEALLVQWYSRLGGELRKFQHYEAEPLGGFASWRPARPITQWVVTKQ</sequence>
<evidence type="ECO:0000256" key="1">
    <source>
        <dbReference type="ARBA" id="ARBA00004953"/>
    </source>
</evidence>
<dbReference type="PANTHER" id="PTHR43182:SF1">
    <property type="entry name" value="COBALT-PRECORRIN-7 C(5)-METHYLTRANSFERASE"/>
    <property type="match status" value="1"/>
</dbReference>
<dbReference type="Pfam" id="PF00590">
    <property type="entry name" value="TP_methylase"/>
    <property type="match status" value="1"/>
</dbReference>
<gene>
    <name evidence="7" type="primary">cbiE</name>
    <name evidence="7" type="ORF">K0O64_14100</name>
</gene>
<evidence type="ECO:0000256" key="5">
    <source>
        <dbReference type="ARBA" id="ARBA00022691"/>
    </source>
</evidence>
<evidence type="ECO:0000256" key="2">
    <source>
        <dbReference type="ARBA" id="ARBA00022573"/>
    </source>
</evidence>
<dbReference type="InterPro" id="IPR029063">
    <property type="entry name" value="SAM-dependent_MTases_sf"/>
</dbReference>
<dbReference type="Proteomes" id="UP000825367">
    <property type="component" value="Chromosome"/>
</dbReference>
<name>A0ABX8VPJ5_9MYCO</name>
<dbReference type="InterPro" id="IPR006365">
    <property type="entry name" value="Cbl_synth_CobL"/>
</dbReference>
<organism evidence="7 8">
    <name type="scientific">Mycolicibacterium pallens</name>
    <dbReference type="NCBI Taxonomy" id="370524"/>
    <lineage>
        <taxon>Bacteria</taxon>
        <taxon>Bacillati</taxon>
        <taxon>Actinomycetota</taxon>
        <taxon>Actinomycetes</taxon>
        <taxon>Mycobacteriales</taxon>
        <taxon>Mycobacteriaceae</taxon>
        <taxon>Mycolicibacterium</taxon>
    </lineage>
</organism>
<keyword evidence="3" id="KW-0489">Methyltransferase</keyword>
<dbReference type="InterPro" id="IPR014008">
    <property type="entry name" value="Cbl_synth_MTase_CbiT"/>
</dbReference>
<dbReference type="SUPFAM" id="SSF53790">
    <property type="entry name" value="Tetrapyrrole methylase"/>
    <property type="match status" value="1"/>
</dbReference>
<dbReference type="SUPFAM" id="SSF53335">
    <property type="entry name" value="S-adenosyl-L-methionine-dependent methyltransferases"/>
    <property type="match status" value="1"/>
</dbReference>
<dbReference type="InterPro" id="IPR035996">
    <property type="entry name" value="4pyrrol_Methylase_sf"/>
</dbReference>
<evidence type="ECO:0000259" key="6">
    <source>
        <dbReference type="Pfam" id="PF00590"/>
    </source>
</evidence>
<feature type="domain" description="Tetrapyrrole methylase" evidence="6">
    <location>
        <begin position="1"/>
        <end position="183"/>
    </location>
</feature>